<evidence type="ECO:0000313" key="3">
    <source>
        <dbReference type="EMBL" id="SDB58848.1"/>
    </source>
</evidence>
<proteinExistence type="predicted"/>
<dbReference type="STRING" id="617002.SAMN05660653_02978"/>
<dbReference type="InterPro" id="IPR046806">
    <property type="entry name" value="MrpA_C/MbhE"/>
</dbReference>
<name>A0A1G6EN38_9BACT</name>
<keyword evidence="4" id="KW-1185">Reference proteome</keyword>
<keyword evidence="1" id="KW-0812">Transmembrane</keyword>
<protein>
    <submittedName>
        <fullName evidence="3">Multicomponent Na+:H+ antiporter subunit B</fullName>
    </submittedName>
</protein>
<dbReference type="InterPro" id="IPR050616">
    <property type="entry name" value="CPA3_Na-H_Antiporter_A"/>
</dbReference>
<accession>A0A1G6EN38</accession>
<dbReference type="AlphaFoldDB" id="A0A1G6EN38"/>
<dbReference type="Pfam" id="PF20501">
    <property type="entry name" value="MbhE"/>
    <property type="match status" value="1"/>
</dbReference>
<reference evidence="3 4" key="1">
    <citation type="submission" date="2016-10" db="EMBL/GenBank/DDBJ databases">
        <authorList>
            <person name="de Groot N.N."/>
        </authorList>
    </citation>
    <scope>NUCLEOTIDE SEQUENCE [LARGE SCALE GENOMIC DNA]</scope>
    <source>
        <strain evidence="3 4">ASO4-2</strain>
    </source>
</reference>
<gene>
    <name evidence="3" type="ORF">SAMN05660653_02978</name>
</gene>
<evidence type="ECO:0000259" key="2">
    <source>
        <dbReference type="Pfam" id="PF20501"/>
    </source>
</evidence>
<dbReference type="PANTHER" id="PTHR43373">
    <property type="entry name" value="NA(+)/H(+) ANTIPORTER SUBUNIT"/>
    <property type="match status" value="1"/>
</dbReference>
<organism evidence="3 4">
    <name type="scientific">Desulfonatronum thiosulfatophilum</name>
    <dbReference type="NCBI Taxonomy" id="617002"/>
    <lineage>
        <taxon>Bacteria</taxon>
        <taxon>Pseudomonadati</taxon>
        <taxon>Thermodesulfobacteriota</taxon>
        <taxon>Desulfovibrionia</taxon>
        <taxon>Desulfovibrionales</taxon>
        <taxon>Desulfonatronaceae</taxon>
        <taxon>Desulfonatronum</taxon>
    </lineage>
</organism>
<keyword evidence="1" id="KW-1133">Transmembrane helix</keyword>
<feature type="domain" description="MrpA C-terminal/MbhE" evidence="2">
    <location>
        <begin position="46"/>
        <end position="94"/>
    </location>
</feature>
<sequence length="100" mass="10891">MKTLQYFVLLAFLGILIVAVTSLPPRGDVTSPVHQHVNPAGTPVAGTYFIQHAYKDTKTPNMVTVILADYRAFDTLGEVIVVFAGGLACFFILNVGRRKP</sequence>
<dbReference type="PANTHER" id="PTHR43373:SF1">
    <property type="entry name" value="NA(+)_H(+) ANTIPORTER SUBUNIT A"/>
    <property type="match status" value="1"/>
</dbReference>
<dbReference type="OrthoDB" id="2085045at2"/>
<keyword evidence="1" id="KW-0472">Membrane</keyword>
<evidence type="ECO:0000256" key="1">
    <source>
        <dbReference type="SAM" id="Phobius"/>
    </source>
</evidence>
<dbReference type="RefSeq" id="WP_092123482.1">
    <property type="nucleotide sequence ID" value="NZ_FMXO01000020.1"/>
</dbReference>
<evidence type="ECO:0000313" key="4">
    <source>
        <dbReference type="Proteomes" id="UP000198771"/>
    </source>
</evidence>
<feature type="transmembrane region" description="Helical" evidence="1">
    <location>
        <begin position="79"/>
        <end position="96"/>
    </location>
</feature>
<dbReference type="EMBL" id="FMXO01000020">
    <property type="protein sequence ID" value="SDB58848.1"/>
    <property type="molecule type" value="Genomic_DNA"/>
</dbReference>
<dbReference type="Proteomes" id="UP000198771">
    <property type="component" value="Unassembled WGS sequence"/>
</dbReference>